<keyword evidence="2" id="KW-0732">Signal</keyword>
<gene>
    <name evidence="3" type="ORF">E2C01_088517</name>
</gene>
<feature type="signal peptide" evidence="2">
    <location>
        <begin position="1"/>
        <end position="18"/>
    </location>
</feature>
<evidence type="ECO:0000256" key="2">
    <source>
        <dbReference type="SAM" id="SignalP"/>
    </source>
</evidence>
<evidence type="ECO:0000313" key="4">
    <source>
        <dbReference type="Proteomes" id="UP000324222"/>
    </source>
</evidence>
<keyword evidence="4" id="KW-1185">Reference proteome</keyword>
<sequence>MLLLLLVLFLAGVSGLHGVFVSCCCHCLGVLVPPAEAAVMEKSECVSSGGRVATGRRHSSWPPPPASTPALALPRGSTTAAPRGHEALPPKRVRGRPSPCGAPARVRLQGGRSAAAASSQETCAPTHHPFVGQTPPTTAATIAATTTTRPPLSRDKAVVTPAAA</sequence>
<accession>A0A5B7J6E2</accession>
<name>A0A5B7J6E2_PORTR</name>
<evidence type="ECO:0000256" key="1">
    <source>
        <dbReference type="SAM" id="MobiDB-lite"/>
    </source>
</evidence>
<feature type="chain" id="PRO_5022818636" description="Secreted protein" evidence="2">
    <location>
        <begin position="19"/>
        <end position="164"/>
    </location>
</feature>
<comment type="caution">
    <text evidence="3">The sequence shown here is derived from an EMBL/GenBank/DDBJ whole genome shotgun (WGS) entry which is preliminary data.</text>
</comment>
<evidence type="ECO:0008006" key="5">
    <source>
        <dbReference type="Google" id="ProtNLM"/>
    </source>
</evidence>
<organism evidence="3 4">
    <name type="scientific">Portunus trituberculatus</name>
    <name type="common">Swimming crab</name>
    <name type="synonym">Neptunus trituberculatus</name>
    <dbReference type="NCBI Taxonomy" id="210409"/>
    <lineage>
        <taxon>Eukaryota</taxon>
        <taxon>Metazoa</taxon>
        <taxon>Ecdysozoa</taxon>
        <taxon>Arthropoda</taxon>
        <taxon>Crustacea</taxon>
        <taxon>Multicrustacea</taxon>
        <taxon>Malacostraca</taxon>
        <taxon>Eumalacostraca</taxon>
        <taxon>Eucarida</taxon>
        <taxon>Decapoda</taxon>
        <taxon>Pleocyemata</taxon>
        <taxon>Brachyura</taxon>
        <taxon>Eubrachyura</taxon>
        <taxon>Portunoidea</taxon>
        <taxon>Portunidae</taxon>
        <taxon>Portuninae</taxon>
        <taxon>Portunus</taxon>
    </lineage>
</organism>
<dbReference type="Proteomes" id="UP000324222">
    <property type="component" value="Unassembled WGS sequence"/>
</dbReference>
<dbReference type="AlphaFoldDB" id="A0A5B7J6E2"/>
<reference evidence="3 4" key="1">
    <citation type="submission" date="2019-05" db="EMBL/GenBank/DDBJ databases">
        <title>Another draft genome of Portunus trituberculatus and its Hox gene families provides insights of decapod evolution.</title>
        <authorList>
            <person name="Jeong J.-H."/>
            <person name="Song I."/>
            <person name="Kim S."/>
            <person name="Choi T."/>
            <person name="Kim D."/>
            <person name="Ryu S."/>
            <person name="Kim W."/>
        </authorList>
    </citation>
    <scope>NUCLEOTIDE SEQUENCE [LARGE SCALE GENOMIC DNA]</scope>
    <source>
        <tissue evidence="3">Muscle</tissue>
    </source>
</reference>
<protein>
    <recommendedName>
        <fullName evidence="5">Secreted protein</fullName>
    </recommendedName>
</protein>
<dbReference type="EMBL" id="VSRR010094733">
    <property type="protein sequence ID" value="MPC93391.1"/>
    <property type="molecule type" value="Genomic_DNA"/>
</dbReference>
<feature type="region of interest" description="Disordered" evidence="1">
    <location>
        <begin position="50"/>
        <end position="136"/>
    </location>
</feature>
<evidence type="ECO:0000313" key="3">
    <source>
        <dbReference type="EMBL" id="MPC93391.1"/>
    </source>
</evidence>
<proteinExistence type="predicted"/>